<dbReference type="SUPFAM" id="SSF53067">
    <property type="entry name" value="Actin-like ATPase domain"/>
    <property type="match status" value="1"/>
</dbReference>
<dbReference type="CDD" id="cd24017">
    <property type="entry name" value="ASKHA_T2SSL_N"/>
    <property type="match status" value="1"/>
</dbReference>
<dbReference type="InterPro" id="IPR024230">
    <property type="entry name" value="GspL_cyto_dom"/>
</dbReference>
<dbReference type="InterPro" id="IPR007812">
    <property type="entry name" value="T2SS_protein-GspL"/>
</dbReference>
<protein>
    <submittedName>
        <fullName evidence="2">Type II secretion system protein GspL</fullName>
    </submittedName>
</protein>
<dbReference type="InterPro" id="IPR043129">
    <property type="entry name" value="ATPase_NBD"/>
</dbReference>
<feature type="domain" description="GspL cytoplasmic actin-ATPase-like" evidence="1">
    <location>
        <begin position="31"/>
        <end position="154"/>
    </location>
</feature>
<dbReference type="Pfam" id="PF05134">
    <property type="entry name" value="T2SSL"/>
    <property type="match status" value="1"/>
</dbReference>
<name>A0ABY7TI43_9SPHN</name>
<keyword evidence="3" id="KW-1185">Reference proteome</keyword>
<dbReference type="EMBL" id="CP117411">
    <property type="protein sequence ID" value="WCT72877.1"/>
    <property type="molecule type" value="Genomic_DNA"/>
</dbReference>
<evidence type="ECO:0000313" key="2">
    <source>
        <dbReference type="EMBL" id="WCT72877.1"/>
    </source>
</evidence>
<accession>A0ABY7TI43</accession>
<reference evidence="2 3" key="1">
    <citation type="submission" date="2023-02" db="EMBL/GenBank/DDBJ databases">
        <title>Genome sequence of Sphingomonas naphthae.</title>
        <authorList>
            <person name="Kim S."/>
            <person name="Heo J."/>
            <person name="Kwon S.-W."/>
        </authorList>
    </citation>
    <scope>NUCLEOTIDE SEQUENCE [LARGE SCALE GENOMIC DNA]</scope>
    <source>
        <strain evidence="2 3">KACC 18716</strain>
    </source>
</reference>
<dbReference type="RefSeq" id="WP_273686850.1">
    <property type="nucleotide sequence ID" value="NZ_CP117411.1"/>
</dbReference>
<gene>
    <name evidence="2" type="primary">gspL</name>
    <name evidence="2" type="ORF">PQ455_14715</name>
</gene>
<dbReference type="Gene3D" id="3.30.420.380">
    <property type="match status" value="1"/>
</dbReference>
<organism evidence="2 3">
    <name type="scientific">Sphingomonas naphthae</name>
    <dbReference type="NCBI Taxonomy" id="1813468"/>
    <lineage>
        <taxon>Bacteria</taxon>
        <taxon>Pseudomonadati</taxon>
        <taxon>Pseudomonadota</taxon>
        <taxon>Alphaproteobacteria</taxon>
        <taxon>Sphingomonadales</taxon>
        <taxon>Sphingomonadaceae</taxon>
        <taxon>Sphingomonas</taxon>
    </lineage>
</organism>
<dbReference type="Proteomes" id="UP001220395">
    <property type="component" value="Chromosome"/>
</dbReference>
<proteinExistence type="predicted"/>
<evidence type="ECO:0000313" key="3">
    <source>
        <dbReference type="Proteomes" id="UP001220395"/>
    </source>
</evidence>
<sequence>MNPSTATKGWRLTAAGLLPVEDMTVSGGGIVTVPTEQALLLTADLPLPTRAKRVAALPFAIEDRIAESIEAVHLALGQEIAPQRYLAAVVRHDVMRGWVRLLAEQGLDTAPIVPDALLLPRAEAGWVVRIAEGRALVRGADGAGFALPAALLAGAWIAAGRPAVLSLGDPLPAGIESEAELAVDWPIAPPVDLRQGAYVARRRPIGSVGRRVMIVAAAGVLAHAAIAAADTVALRTLAAKREGEMRALVATAMPSVSPGDDVAAAALAALPVGNGPSGPPDRLMPLLARVSSAAAPAGPLALEGMTYDAATGRLTLAVKPGGEAALASALTSSGLSATAGAGQVLVRETAR</sequence>
<evidence type="ECO:0000259" key="1">
    <source>
        <dbReference type="Pfam" id="PF05134"/>
    </source>
</evidence>
<dbReference type="NCBIfam" id="TIGR01709">
    <property type="entry name" value="typeII_sec_gspL"/>
    <property type="match status" value="1"/>
</dbReference>